<dbReference type="InterPro" id="IPR013324">
    <property type="entry name" value="RNA_pol_sigma_r3/r4-like"/>
</dbReference>
<proteinExistence type="predicted"/>
<evidence type="ECO:0000313" key="5">
    <source>
        <dbReference type="EMBL" id="BDX07291.1"/>
    </source>
</evidence>
<dbReference type="NCBIfam" id="TIGR02937">
    <property type="entry name" value="sigma70-ECF"/>
    <property type="match status" value="1"/>
</dbReference>
<dbReference type="InterPro" id="IPR036388">
    <property type="entry name" value="WH-like_DNA-bd_sf"/>
</dbReference>
<dbReference type="SUPFAM" id="SSF88659">
    <property type="entry name" value="Sigma3 and sigma4 domains of RNA polymerase sigma factors"/>
    <property type="match status" value="1"/>
</dbReference>
<feature type="domain" description="RNA polymerase sigma-70 ECF-like HTH" evidence="4">
    <location>
        <begin position="5"/>
        <end position="189"/>
    </location>
</feature>
<dbReference type="Gene3D" id="1.10.10.10">
    <property type="entry name" value="Winged helix-like DNA-binding domain superfamily/Winged helix DNA-binding domain"/>
    <property type="match status" value="1"/>
</dbReference>
<evidence type="ECO:0000313" key="6">
    <source>
        <dbReference type="Proteomes" id="UP001333710"/>
    </source>
</evidence>
<reference evidence="5" key="1">
    <citation type="submission" date="2023-01" db="EMBL/GenBank/DDBJ databases">
        <title>Complete genome sequence of Planctobacterium marinum strain Dej080120_11.</title>
        <authorList>
            <person name="Ueki S."/>
            <person name="Maruyama F."/>
        </authorList>
    </citation>
    <scope>NUCLEOTIDE SEQUENCE</scope>
    <source>
        <strain evidence="5">Dej080120_11</strain>
    </source>
</reference>
<keyword evidence="1" id="KW-0805">Transcription regulation</keyword>
<dbReference type="GO" id="GO:0006352">
    <property type="term" value="P:DNA-templated transcription initiation"/>
    <property type="evidence" value="ECO:0007669"/>
    <property type="project" value="InterPro"/>
</dbReference>
<dbReference type="PANTHER" id="PTHR43133">
    <property type="entry name" value="RNA POLYMERASE ECF-TYPE SIGMA FACTO"/>
    <property type="match status" value="1"/>
</dbReference>
<sequence>MTEAITQAIIDWQSKKVGADEHFYLVVYDHLRKLASKGRLKVVHRFGDEAIQEHLNSTTSLVHELYIKISQNTEYFDNRADFFFMVSRTIHNILVDQARKSTAQKRDVTTLQIDDKLEEQMTYSIDEDFLTLSESIESLASEYPRHAKVVQLKYFGGLMMKEIADITGSSLSSVEKDMAFARSWLKLKLSA</sequence>
<name>A0AA48KQ22_9ALTE</name>
<dbReference type="AlphaFoldDB" id="A0AA48KQ22"/>
<dbReference type="PANTHER" id="PTHR43133:SF39">
    <property type="entry name" value="SIMILAR TO RNA POLYMERASE SIGMA-E FACTOR"/>
    <property type="match status" value="1"/>
</dbReference>
<dbReference type="GO" id="GO:0000428">
    <property type="term" value="C:DNA-directed RNA polymerase complex"/>
    <property type="evidence" value="ECO:0007669"/>
    <property type="project" value="UniProtKB-KW"/>
</dbReference>
<dbReference type="InterPro" id="IPR053812">
    <property type="entry name" value="HTH_Sigma70_ECF-like"/>
</dbReference>
<evidence type="ECO:0000256" key="2">
    <source>
        <dbReference type="ARBA" id="ARBA00023082"/>
    </source>
</evidence>
<dbReference type="InterPro" id="IPR011517">
    <property type="entry name" value="RNA_pol_sigma70_ECF-like"/>
</dbReference>
<keyword evidence="6" id="KW-1185">Reference proteome</keyword>
<dbReference type="InterPro" id="IPR014284">
    <property type="entry name" value="RNA_pol_sigma-70_dom"/>
</dbReference>
<organism evidence="5 6">
    <name type="scientific">Planctobacterium marinum</name>
    <dbReference type="NCBI Taxonomy" id="1631968"/>
    <lineage>
        <taxon>Bacteria</taxon>
        <taxon>Pseudomonadati</taxon>
        <taxon>Pseudomonadota</taxon>
        <taxon>Gammaproteobacteria</taxon>
        <taxon>Alteromonadales</taxon>
        <taxon>Alteromonadaceae</taxon>
        <taxon>Planctobacterium</taxon>
    </lineage>
</organism>
<keyword evidence="2" id="KW-0731">Sigma factor</keyword>
<dbReference type="GO" id="GO:0016987">
    <property type="term" value="F:sigma factor activity"/>
    <property type="evidence" value="ECO:0007669"/>
    <property type="project" value="UniProtKB-KW"/>
</dbReference>
<dbReference type="KEGG" id="pmaw:MACH26_28120"/>
<dbReference type="InterPro" id="IPR039425">
    <property type="entry name" value="RNA_pol_sigma-70-like"/>
</dbReference>
<keyword evidence="5" id="KW-0240">DNA-directed RNA polymerase</keyword>
<dbReference type="Proteomes" id="UP001333710">
    <property type="component" value="Chromosome"/>
</dbReference>
<evidence type="ECO:0000256" key="3">
    <source>
        <dbReference type="ARBA" id="ARBA00023163"/>
    </source>
</evidence>
<gene>
    <name evidence="5" type="ORF">MACH26_28120</name>
</gene>
<dbReference type="NCBIfam" id="TIGR02999">
    <property type="entry name" value="Sig-70_X6"/>
    <property type="match status" value="1"/>
</dbReference>
<evidence type="ECO:0000256" key="1">
    <source>
        <dbReference type="ARBA" id="ARBA00023015"/>
    </source>
</evidence>
<dbReference type="EMBL" id="AP027272">
    <property type="protein sequence ID" value="BDX07291.1"/>
    <property type="molecule type" value="Genomic_DNA"/>
</dbReference>
<dbReference type="RefSeq" id="WP_338293274.1">
    <property type="nucleotide sequence ID" value="NZ_AP027272.1"/>
</dbReference>
<keyword evidence="3" id="KW-0804">Transcription</keyword>
<accession>A0AA48KQ22</accession>
<evidence type="ECO:0000259" key="4">
    <source>
        <dbReference type="Pfam" id="PF07638"/>
    </source>
</evidence>
<dbReference type="Pfam" id="PF07638">
    <property type="entry name" value="Sigma70_ECF"/>
    <property type="match status" value="1"/>
</dbReference>
<protein>
    <submittedName>
        <fullName evidence="5">DNA-directed RNA polymerase subunit sigma</fullName>
    </submittedName>
</protein>